<dbReference type="EMBL" id="QJNU01000006">
    <property type="protein sequence ID" value="RYP11146.1"/>
    <property type="molecule type" value="Genomic_DNA"/>
</dbReference>
<dbReference type="PROSITE" id="PS50048">
    <property type="entry name" value="ZN2_CY6_FUNGAL_2"/>
    <property type="match status" value="1"/>
</dbReference>
<feature type="region of interest" description="Disordered" evidence="2">
    <location>
        <begin position="665"/>
        <end position="686"/>
    </location>
</feature>
<dbReference type="AlphaFoldDB" id="A0A4Q4TUD9"/>
<dbReference type="OrthoDB" id="5865767at2759"/>
<evidence type="ECO:0000256" key="2">
    <source>
        <dbReference type="SAM" id="MobiDB-lite"/>
    </source>
</evidence>
<proteinExistence type="predicted"/>
<sequence>MATRAIVNPISTPTTSQELREPQVRASDSDSRRDSGYVTQSLTPSENSNSQKSSRSSSNTVDRATNQVRLVSSGTGPVQSLAEFDKHVDDDAISRFSRIQSQIEKPLLKYVCKFSGKYRSMAIRLMVLGTSESEAKPYMVVLVPEDQCKRVRKFFEKSSVRALCQPVDETVPSFEVLVYGRPPEPKEGDDDIDVLVPLINGNLGFTSDTYCGAPIIVRQPSGTEKRATFGGIVKAVSENGDFKLYGLTAGHVVADTDDDLSIQSASDTVAVFDDPSIFDSDSDSDTDGSVKEIQEAVEDVERSDEPEKVPALQDDSSTSWSSLELGNFGSISKERPQLTPENGKVRTWISGENFDWALIEMTSYKPNRLRPRSRTKDEGSHAVASTSGDLVMPPPLSEYIGIKKSVIVNSGSEGPKRGRISALPSRLLLHPGRKFVDSLVVNLEDNKRIVDGDSGSWVVNERTLQVYGHVVATDAFGGGYIMPLDETLRDVKNRLSVTSVELASIVDIASVMMLKMADASSARSTASPPLPNPTLGETTSTTKAVGTQYDNRSIGHVTATSFAPPTNAPLIHPAPTAPPKRQQSNKERPQAGGLGSGVRGFADEERKPLIAAPLESKKPPMRWTIPCLPCRRSKAKCGNKGGKPPCESCIKAGKECVFKVPDANPTPLKRTDPPSGIKQERDGGSERKKLCQTSQVIYGPSKAPADAYACDSGYGTPAYKEASVIRFLQPHEPFVMDAPTVPYEGPRDDNEKESRTYRWDEVDRGV</sequence>
<feature type="compositionally biased region" description="Basic and acidic residues" evidence="2">
    <location>
        <begin position="18"/>
        <end position="35"/>
    </location>
</feature>
<organism evidence="4 5">
    <name type="scientific">Monosporascus ibericus</name>
    <dbReference type="NCBI Taxonomy" id="155417"/>
    <lineage>
        <taxon>Eukaryota</taxon>
        <taxon>Fungi</taxon>
        <taxon>Dikarya</taxon>
        <taxon>Ascomycota</taxon>
        <taxon>Pezizomycotina</taxon>
        <taxon>Sordariomycetes</taxon>
        <taxon>Xylariomycetidae</taxon>
        <taxon>Xylariales</taxon>
        <taxon>Xylariales incertae sedis</taxon>
        <taxon>Monosporascus</taxon>
    </lineage>
</organism>
<keyword evidence="5" id="KW-1185">Reference proteome</keyword>
<dbReference type="GO" id="GO:0008270">
    <property type="term" value="F:zinc ion binding"/>
    <property type="evidence" value="ECO:0007669"/>
    <property type="project" value="InterPro"/>
</dbReference>
<dbReference type="SMART" id="SM00066">
    <property type="entry name" value="GAL4"/>
    <property type="match status" value="1"/>
</dbReference>
<evidence type="ECO:0000256" key="1">
    <source>
        <dbReference type="ARBA" id="ARBA00023242"/>
    </source>
</evidence>
<dbReference type="InterPro" id="IPR036864">
    <property type="entry name" value="Zn2-C6_fun-type_DNA-bd_sf"/>
</dbReference>
<feature type="region of interest" description="Disordered" evidence="2">
    <location>
        <begin position="736"/>
        <end position="766"/>
    </location>
</feature>
<dbReference type="InterPro" id="IPR001138">
    <property type="entry name" value="Zn2Cys6_DnaBD"/>
</dbReference>
<dbReference type="SUPFAM" id="SSF57701">
    <property type="entry name" value="Zn2/Cys6 DNA-binding domain"/>
    <property type="match status" value="1"/>
</dbReference>
<evidence type="ECO:0000259" key="3">
    <source>
        <dbReference type="PROSITE" id="PS50048"/>
    </source>
</evidence>
<dbReference type="Gene3D" id="4.10.240.10">
    <property type="entry name" value="Zn(2)-C6 fungal-type DNA-binding domain"/>
    <property type="match status" value="1"/>
</dbReference>
<dbReference type="Proteomes" id="UP000293360">
    <property type="component" value="Unassembled WGS sequence"/>
</dbReference>
<feature type="domain" description="Zn(2)-C6 fungal-type" evidence="3">
    <location>
        <begin position="626"/>
        <end position="658"/>
    </location>
</feature>
<name>A0A4Q4TUD9_9PEZI</name>
<feature type="compositionally biased region" description="Basic and acidic residues" evidence="2">
    <location>
        <begin position="296"/>
        <end position="308"/>
    </location>
</feature>
<feature type="region of interest" description="Disordered" evidence="2">
    <location>
        <begin position="565"/>
        <end position="600"/>
    </location>
</feature>
<feature type="region of interest" description="Disordered" evidence="2">
    <location>
        <begin position="369"/>
        <end position="388"/>
    </location>
</feature>
<comment type="caution">
    <text evidence="4">The sequence shown here is derived from an EMBL/GenBank/DDBJ whole genome shotgun (WGS) entry which is preliminary data.</text>
</comment>
<feature type="compositionally biased region" description="Basic and acidic residues" evidence="2">
    <location>
        <begin position="745"/>
        <end position="766"/>
    </location>
</feature>
<accession>A0A4Q4TUD9</accession>
<dbReference type="STRING" id="155417.A0A4Q4TUD9"/>
<reference evidence="4 5" key="1">
    <citation type="submission" date="2018-06" db="EMBL/GenBank/DDBJ databases">
        <title>Complete Genomes of Monosporascus.</title>
        <authorList>
            <person name="Robinson A.J."/>
            <person name="Natvig D.O."/>
        </authorList>
    </citation>
    <scope>NUCLEOTIDE SEQUENCE [LARGE SCALE GENOMIC DNA]</scope>
    <source>
        <strain evidence="4 5">CBS 110550</strain>
    </source>
</reference>
<protein>
    <recommendedName>
        <fullName evidence="3">Zn(2)-C6 fungal-type domain-containing protein</fullName>
    </recommendedName>
</protein>
<dbReference type="Pfam" id="PF00172">
    <property type="entry name" value="Zn_clus"/>
    <property type="match status" value="1"/>
</dbReference>
<keyword evidence="1" id="KW-0539">Nucleus</keyword>
<dbReference type="GO" id="GO:0000981">
    <property type="term" value="F:DNA-binding transcription factor activity, RNA polymerase II-specific"/>
    <property type="evidence" value="ECO:0007669"/>
    <property type="project" value="InterPro"/>
</dbReference>
<gene>
    <name evidence="4" type="ORF">DL764_000217</name>
</gene>
<evidence type="ECO:0000313" key="4">
    <source>
        <dbReference type="EMBL" id="RYP11146.1"/>
    </source>
</evidence>
<feature type="region of interest" description="Disordered" evidence="2">
    <location>
        <begin position="296"/>
        <end position="319"/>
    </location>
</feature>
<evidence type="ECO:0000313" key="5">
    <source>
        <dbReference type="Proteomes" id="UP000293360"/>
    </source>
</evidence>
<feature type="region of interest" description="Disordered" evidence="2">
    <location>
        <begin position="1"/>
        <end position="65"/>
    </location>
</feature>
<dbReference type="CDD" id="cd00067">
    <property type="entry name" value="GAL4"/>
    <property type="match status" value="1"/>
</dbReference>
<feature type="compositionally biased region" description="Low complexity" evidence="2">
    <location>
        <begin position="45"/>
        <end position="59"/>
    </location>
</feature>